<evidence type="ECO:0000313" key="6">
    <source>
        <dbReference type="Proteomes" id="UP001598114"/>
    </source>
</evidence>
<keyword evidence="6" id="KW-1185">Reference proteome</keyword>
<accession>A0ABW6CVK4</accession>
<comment type="caution">
    <text evidence="5">The sequence shown here is derived from an EMBL/GenBank/DDBJ whole genome shotgun (WGS) entry which is preliminary data.</text>
</comment>
<dbReference type="HAMAP" id="MF_01867">
    <property type="entry name" value="BshC"/>
    <property type="match status" value="1"/>
</dbReference>
<evidence type="ECO:0000259" key="4">
    <source>
        <dbReference type="Pfam" id="PF24850"/>
    </source>
</evidence>
<evidence type="ECO:0000256" key="2">
    <source>
        <dbReference type="HAMAP-Rule" id="MF_01867"/>
    </source>
</evidence>
<dbReference type="InterPro" id="IPR055398">
    <property type="entry name" value="Rossmann-like_BshC"/>
</dbReference>
<dbReference type="PIRSF" id="PIRSF012535">
    <property type="entry name" value="UCP012535"/>
    <property type="match status" value="1"/>
</dbReference>
<feature type="domain" description="Bacillithiol biosynthesis BshC C-terminal coiled-coil" evidence="4">
    <location>
        <begin position="359"/>
        <end position="511"/>
    </location>
</feature>
<reference evidence="5 6" key="1">
    <citation type="submission" date="2024-03" db="EMBL/GenBank/DDBJ databases">
        <title>Aquirufa genome sequencing.</title>
        <authorList>
            <person name="Pitt A."/>
            <person name="Hahn M.W."/>
        </authorList>
    </citation>
    <scope>NUCLEOTIDE SEQUENCE [LARGE SCALE GENOMIC DNA]</scope>
    <source>
        <strain evidence="5 6">PLAD-142S6K</strain>
    </source>
</reference>
<evidence type="ECO:0000313" key="5">
    <source>
        <dbReference type="EMBL" id="MFD3274972.1"/>
    </source>
</evidence>
<dbReference type="NCBIfam" id="TIGR03998">
    <property type="entry name" value="thiol_BshC"/>
    <property type="match status" value="1"/>
</dbReference>
<evidence type="ECO:0000259" key="3">
    <source>
        <dbReference type="Pfam" id="PF10079"/>
    </source>
</evidence>
<dbReference type="EMBL" id="JBBKYA010000001">
    <property type="protein sequence ID" value="MFD3274972.1"/>
    <property type="molecule type" value="Genomic_DNA"/>
</dbReference>
<sequence length="517" mass="58912">MQTKTYPLDQIKGFGKLLKNYLAGDSALKSLYGNAPTLASFQSQIDSKKSVNRSLLVDVLTDQYQGLSNIPNINSLADPNTFTVTTGHQLNLFTGPLYVIFKIVSTINLARQLKKAYPKYNFVPVYWMASEDHDWDEINHLHLFGKKIQWDTEQKGPVGRFDISGLSSVWSELPSDIPVFKESYTDAKNLADAVRKYMHALFGQEGLVCLDADDARLKSSFIPVMEADMLANKHLACVNASNDILTNLGYSPQIYAREINFFYMLDGMRERIEKQGDEYKVLNQSIQFSAASLQAEIKAHPERFSPNVALRPLYQETILPNLAYLGGAAELAYWFQLKGIFDLHQTPFPILLPRNFGIIIPPLEAARLEKLELSIPDIFQDERNLRQQFVDKHTKHALDLGSEQERLSNLMSKIAQKAQAIDETLEASVLAEETRWQKGLERLTKKMRKAEERNQAVGLGQIQAIKNKLFPEGNWQERHTNFLEFYLNYPNLIVDLLAVLDPLQFELFVMYLPEQDA</sequence>
<keyword evidence="1 2" id="KW-0436">Ligase</keyword>
<comment type="similarity">
    <text evidence="2">Belongs to the BshC family.</text>
</comment>
<name>A0ABW6CVK4_9BACT</name>
<gene>
    <name evidence="2 5" type="primary">bshC</name>
    <name evidence="5" type="ORF">SKC38_01875</name>
</gene>
<dbReference type="Pfam" id="PF10079">
    <property type="entry name" value="Rossmann-like_BshC"/>
    <property type="match status" value="1"/>
</dbReference>
<proteinExistence type="inferred from homology"/>
<dbReference type="EC" id="6.-.-.-" evidence="2"/>
<evidence type="ECO:0000256" key="1">
    <source>
        <dbReference type="ARBA" id="ARBA00022598"/>
    </source>
</evidence>
<dbReference type="Pfam" id="PF24850">
    <property type="entry name" value="CC_BshC"/>
    <property type="match status" value="1"/>
</dbReference>
<feature type="domain" description="Bacillithiol biosynthesis BshC N-terminal Rossmann-like" evidence="3">
    <location>
        <begin position="3"/>
        <end position="355"/>
    </location>
</feature>
<dbReference type="Proteomes" id="UP001598114">
    <property type="component" value="Unassembled WGS sequence"/>
</dbReference>
<protein>
    <recommendedName>
        <fullName evidence="2">Putative cysteine ligase BshC</fullName>
        <ecNumber evidence="2">6.-.-.-</ecNumber>
    </recommendedName>
</protein>
<dbReference type="InterPro" id="IPR055399">
    <property type="entry name" value="CC_BshC"/>
</dbReference>
<dbReference type="RefSeq" id="WP_377974603.1">
    <property type="nucleotide sequence ID" value="NZ_JBBKYA010000001.1"/>
</dbReference>
<dbReference type="InterPro" id="IPR011199">
    <property type="entry name" value="Bacillithiol_biosynth_BshC"/>
</dbReference>
<organism evidence="5 6">
    <name type="scientific">Aquirufa echingensis</name>
    <dbReference type="NCBI Taxonomy" id="3096516"/>
    <lineage>
        <taxon>Bacteria</taxon>
        <taxon>Pseudomonadati</taxon>
        <taxon>Bacteroidota</taxon>
        <taxon>Cytophagia</taxon>
        <taxon>Cytophagales</taxon>
        <taxon>Flectobacillaceae</taxon>
        <taxon>Aquirufa</taxon>
    </lineage>
</organism>